<dbReference type="GO" id="GO:0005737">
    <property type="term" value="C:cytoplasm"/>
    <property type="evidence" value="ECO:0007669"/>
    <property type="project" value="UniProtKB-SubCell"/>
</dbReference>
<evidence type="ECO:0000313" key="9">
    <source>
        <dbReference type="EMBL" id="KAK0176315.1"/>
    </source>
</evidence>
<comment type="subcellular location">
    <subcellularLocation>
        <location evidence="1">Cell membrane</location>
    </subcellularLocation>
    <subcellularLocation>
        <location evidence="2">Cytoplasm</location>
    </subcellularLocation>
</comment>
<keyword evidence="4" id="KW-0963">Cytoplasm</keyword>
<dbReference type="Proteomes" id="UP001168990">
    <property type="component" value="Unassembled WGS sequence"/>
</dbReference>
<keyword evidence="6" id="KW-0479">Metal-binding</keyword>
<evidence type="ECO:0000256" key="7">
    <source>
        <dbReference type="ARBA" id="ARBA00023136"/>
    </source>
</evidence>
<keyword evidence="6" id="KW-0863">Zinc-finger</keyword>
<dbReference type="PANTHER" id="PTHR15135">
    <property type="entry name" value="STAC"/>
    <property type="match status" value="1"/>
</dbReference>
<dbReference type="InterPro" id="IPR039688">
    <property type="entry name" value="STAC1/2/3"/>
</dbReference>
<protein>
    <submittedName>
        <fullName evidence="9">Uncharacterized protein</fullName>
    </submittedName>
</protein>
<reference evidence="9" key="1">
    <citation type="journal article" date="2023" name="bioRxiv">
        <title>Scaffold-level genome assemblies of two parasitoid biocontrol wasps reveal the parthenogenesis mechanism and an associated novel virus.</title>
        <authorList>
            <person name="Inwood S."/>
            <person name="Skelly J."/>
            <person name="Guhlin J."/>
            <person name="Harrop T."/>
            <person name="Goldson S."/>
            <person name="Dearden P."/>
        </authorList>
    </citation>
    <scope>NUCLEOTIDE SEQUENCE</scope>
    <source>
        <strain evidence="9">Irish</strain>
        <tissue evidence="9">Whole body</tissue>
    </source>
</reference>
<dbReference type="InterPro" id="IPR027267">
    <property type="entry name" value="AH/BAR_dom_sf"/>
</dbReference>
<dbReference type="EMBL" id="JAQQBS010000001">
    <property type="protein sequence ID" value="KAK0176315.1"/>
    <property type="molecule type" value="Genomic_DNA"/>
</dbReference>
<proteinExistence type="predicted"/>
<keyword evidence="5" id="KW-0677">Repeat</keyword>
<organism evidence="9 10">
    <name type="scientific">Microctonus aethiopoides</name>
    <dbReference type="NCBI Taxonomy" id="144406"/>
    <lineage>
        <taxon>Eukaryota</taxon>
        <taxon>Metazoa</taxon>
        <taxon>Ecdysozoa</taxon>
        <taxon>Arthropoda</taxon>
        <taxon>Hexapoda</taxon>
        <taxon>Insecta</taxon>
        <taxon>Pterygota</taxon>
        <taxon>Neoptera</taxon>
        <taxon>Endopterygota</taxon>
        <taxon>Hymenoptera</taxon>
        <taxon>Apocrita</taxon>
        <taxon>Ichneumonoidea</taxon>
        <taxon>Braconidae</taxon>
        <taxon>Euphorinae</taxon>
        <taxon>Microctonus</taxon>
    </lineage>
</organism>
<reference evidence="9" key="2">
    <citation type="submission" date="2023-03" db="EMBL/GenBank/DDBJ databases">
        <authorList>
            <person name="Inwood S.N."/>
            <person name="Skelly J.G."/>
            <person name="Guhlin J."/>
            <person name="Harrop T.W.R."/>
            <person name="Goldson S.G."/>
            <person name="Dearden P.K."/>
        </authorList>
    </citation>
    <scope>NUCLEOTIDE SEQUENCE</scope>
    <source>
        <strain evidence="9">Irish</strain>
        <tissue evidence="9">Whole body</tissue>
    </source>
</reference>
<evidence type="ECO:0000256" key="5">
    <source>
        <dbReference type="ARBA" id="ARBA00022737"/>
    </source>
</evidence>
<feature type="compositionally biased region" description="Basic and acidic residues" evidence="8">
    <location>
        <begin position="82"/>
        <end position="107"/>
    </location>
</feature>
<evidence type="ECO:0000256" key="2">
    <source>
        <dbReference type="ARBA" id="ARBA00004496"/>
    </source>
</evidence>
<name>A0AA39FVN2_9HYME</name>
<keyword evidence="7" id="KW-0472">Membrane</keyword>
<dbReference type="SUPFAM" id="SSF103657">
    <property type="entry name" value="BAR/IMD domain-like"/>
    <property type="match status" value="1"/>
</dbReference>
<dbReference type="AlphaFoldDB" id="A0AA39FVN2"/>
<evidence type="ECO:0000256" key="4">
    <source>
        <dbReference type="ARBA" id="ARBA00022490"/>
    </source>
</evidence>
<dbReference type="GO" id="GO:0005886">
    <property type="term" value="C:plasma membrane"/>
    <property type="evidence" value="ECO:0007669"/>
    <property type="project" value="UniProtKB-SubCell"/>
</dbReference>
<dbReference type="GO" id="GO:1903078">
    <property type="term" value="P:positive regulation of protein localization to plasma membrane"/>
    <property type="evidence" value="ECO:0007669"/>
    <property type="project" value="TreeGrafter"/>
</dbReference>
<dbReference type="GO" id="GO:0003009">
    <property type="term" value="P:skeletal muscle contraction"/>
    <property type="evidence" value="ECO:0007669"/>
    <property type="project" value="TreeGrafter"/>
</dbReference>
<evidence type="ECO:0000313" key="10">
    <source>
        <dbReference type="Proteomes" id="UP001168990"/>
    </source>
</evidence>
<sequence length="538" mass="60601">MYVIYPADELLKIYENPIRRVSLTSSSRIAVRNSRKLSDSCQEQQQLKINSCPNSKSSTPVSYTEDKNKNKNNNSSNNNRYNKLESSKVIGVRDKKISSKHKDDNKRNNKTFAKGKLKNCPIMQNNRNSGGEEGINPLKELTHASLNESLKQHNGNALKLVQTVSEFAQELGGAMETHAANVRRLVDEFRSKSGESRNDTGGMRRVWENLLRQVEADAAAHLDLAGVLQQQISRPAMESSFHRKLQSRKVFAHREAYEQVVSKTEEKLQRARVDYKRAYGALLTINESSTDQEQANLKRAYLDSHNNYVLQLRATNAITERYQYHCLPSLLSEIAEVYEELSSLACGCVGGVASAASERASEQGRRYQSVTKEAQNVVAQNDLQLLAKNLSTTATPRKPPRRLFVPPSPPEQIPIERINQVPALRDELVLTGTNTSQPTLEDLRREADGLTLEIGRLQDSLDALTRMQRKSAESSLFTKVAELQEDISMKRFDLGVAHLHLAAVQAQSRHRVNLYTSQNGNTCIEKSENYFKYNTRGL</sequence>
<evidence type="ECO:0000256" key="1">
    <source>
        <dbReference type="ARBA" id="ARBA00004236"/>
    </source>
</evidence>
<dbReference type="GO" id="GO:0008270">
    <property type="term" value="F:zinc ion binding"/>
    <property type="evidence" value="ECO:0007669"/>
    <property type="project" value="UniProtKB-KW"/>
</dbReference>
<feature type="region of interest" description="Disordered" evidence="8">
    <location>
        <begin position="46"/>
        <end position="122"/>
    </location>
</feature>
<accession>A0AA39FVN2</accession>
<evidence type="ECO:0000256" key="3">
    <source>
        <dbReference type="ARBA" id="ARBA00022475"/>
    </source>
</evidence>
<keyword evidence="6" id="KW-0862">Zinc</keyword>
<dbReference type="PANTHER" id="PTHR15135:SF7">
    <property type="entry name" value="STAC-LIKE, ISOFORM J"/>
    <property type="match status" value="1"/>
</dbReference>
<dbReference type="Gene3D" id="1.20.1270.60">
    <property type="entry name" value="Arfaptin homology (AH) domain/BAR domain"/>
    <property type="match status" value="1"/>
</dbReference>
<evidence type="ECO:0000256" key="6">
    <source>
        <dbReference type="ARBA" id="ARBA00022771"/>
    </source>
</evidence>
<keyword evidence="10" id="KW-1185">Reference proteome</keyword>
<comment type="caution">
    <text evidence="9">The sequence shown here is derived from an EMBL/GenBank/DDBJ whole genome shotgun (WGS) entry which is preliminary data.</text>
</comment>
<evidence type="ECO:0000256" key="8">
    <source>
        <dbReference type="SAM" id="MobiDB-lite"/>
    </source>
</evidence>
<feature type="compositionally biased region" description="Polar residues" evidence="8">
    <location>
        <begin position="46"/>
        <end position="62"/>
    </location>
</feature>
<keyword evidence="3" id="KW-1003">Cell membrane</keyword>
<gene>
    <name evidence="9" type="ORF">PV328_000462</name>
</gene>